<dbReference type="VEuPathDB" id="TriTrypDB:TM35_000071590"/>
<dbReference type="AlphaFoldDB" id="A0A1X0P1F3"/>
<proteinExistence type="predicted"/>
<dbReference type="STRING" id="67003.A0A1X0P1F3"/>
<accession>A0A1X0P1F3</accession>
<reference evidence="1 2" key="1">
    <citation type="submission" date="2017-03" db="EMBL/GenBank/DDBJ databases">
        <title>An alternative strategy for trypanosome survival in the mammalian bloodstream revealed through genome and transcriptome analysis of the ubiquitous bovine parasite Trypanosoma (Megatrypanum) theileri.</title>
        <authorList>
            <person name="Kelly S."/>
            <person name="Ivens A."/>
            <person name="Mott A."/>
            <person name="O'Neill E."/>
            <person name="Emms D."/>
            <person name="Macleod O."/>
            <person name="Voorheis P."/>
            <person name="Matthews J."/>
            <person name="Matthews K."/>
            <person name="Carrington M."/>
        </authorList>
    </citation>
    <scope>NUCLEOTIDE SEQUENCE [LARGE SCALE GENOMIC DNA]</scope>
    <source>
        <strain evidence="1">Edinburgh</strain>
    </source>
</reference>
<dbReference type="GeneID" id="39983385"/>
<evidence type="ECO:0000313" key="2">
    <source>
        <dbReference type="Proteomes" id="UP000192257"/>
    </source>
</evidence>
<comment type="caution">
    <text evidence="1">The sequence shown here is derived from an EMBL/GenBank/DDBJ whole genome shotgun (WGS) entry which is preliminary data.</text>
</comment>
<dbReference type="Proteomes" id="UP000192257">
    <property type="component" value="Unassembled WGS sequence"/>
</dbReference>
<keyword evidence="2" id="KW-1185">Reference proteome</keyword>
<protein>
    <submittedName>
        <fullName evidence="1">Uncharacterized protein</fullName>
    </submittedName>
</protein>
<dbReference type="OrthoDB" id="275114at2759"/>
<sequence>MTQLSHKELFSLYHSGNKSSNELELLEQVEERISKWKLNKWEMRVPPLLPAHEKEVMRRQQELLKSSFFHWGKCRDALNADIEIVSSLTGISKEDVRGKNRSWMQEEAAKLRWMGEVNKATRLRDAFMRLEIYGSRDHMLLERLCCIYGLALQGTFESAFSNYIMEDPLTKKIFVDESNPFRDLISHIIKTYPQIDIIYDFLGFNITEGYRSSLRRYLESLLLKTDQETKSKGRLAFGNGKKLEFLFDFCDSRKSLVSGECVQGMPDFLYVNGTDITLIIIASENTWLRNRQLPHRKQMEGIARRASFVTGIPFSEVRIRNLLLPPAYLDKNSILRINEVLFGLSKEEEQKLVPWLMVYDKELDSKDVDFCALVKSTNEEEWLTL</sequence>
<organism evidence="1 2">
    <name type="scientific">Trypanosoma theileri</name>
    <dbReference type="NCBI Taxonomy" id="67003"/>
    <lineage>
        <taxon>Eukaryota</taxon>
        <taxon>Discoba</taxon>
        <taxon>Euglenozoa</taxon>
        <taxon>Kinetoplastea</taxon>
        <taxon>Metakinetoplastina</taxon>
        <taxon>Trypanosomatida</taxon>
        <taxon>Trypanosomatidae</taxon>
        <taxon>Trypanosoma</taxon>
    </lineage>
</organism>
<dbReference type="RefSeq" id="XP_028884801.1">
    <property type="nucleotide sequence ID" value="XM_029023605.1"/>
</dbReference>
<name>A0A1X0P1F3_9TRYP</name>
<evidence type="ECO:0000313" key="1">
    <source>
        <dbReference type="EMBL" id="ORC90735.1"/>
    </source>
</evidence>
<dbReference type="EMBL" id="NBCO01000007">
    <property type="protein sequence ID" value="ORC90735.1"/>
    <property type="molecule type" value="Genomic_DNA"/>
</dbReference>
<gene>
    <name evidence="1" type="ORF">TM35_000071590</name>
</gene>